<feature type="domain" description="IF140 C-terminal TPR" evidence="1">
    <location>
        <begin position="4"/>
        <end position="50"/>
    </location>
</feature>
<name>A0A1B6LKR4_9HEMI</name>
<dbReference type="InterPro" id="IPR056156">
    <property type="entry name" value="TPR_IF140_C"/>
</dbReference>
<evidence type="ECO:0000313" key="2">
    <source>
        <dbReference type="EMBL" id="JAT24301.1"/>
    </source>
</evidence>
<dbReference type="Pfam" id="PF24760">
    <property type="entry name" value="TPR_IF140_C"/>
    <property type="match status" value="1"/>
</dbReference>
<feature type="non-terminal residue" evidence="2">
    <location>
        <position position="1"/>
    </location>
</feature>
<reference evidence="2" key="1">
    <citation type="submission" date="2015-11" db="EMBL/GenBank/DDBJ databases">
        <title>De novo transcriptome assembly of four potential Pierce s Disease insect vectors from Arizona vineyards.</title>
        <authorList>
            <person name="Tassone E.E."/>
        </authorList>
    </citation>
    <scope>NUCLEOTIDE SEQUENCE</scope>
</reference>
<gene>
    <name evidence="2" type="ORF">g.970</name>
</gene>
<protein>
    <recommendedName>
        <fullName evidence="1">IF140 C-terminal TPR domain-containing protein</fullName>
    </recommendedName>
</protein>
<sequence>EGQGGMAQCQLLLNTPTDLVRCGDIYSLMIEHATKVGDWKLAAQLAQQLRKAQPHDNIALYVPRDVLERLGITSQAEDDEDQGQEVEEEVVEEVVRHADFTI</sequence>
<organism evidence="2">
    <name type="scientific">Graphocephala atropunctata</name>
    <dbReference type="NCBI Taxonomy" id="36148"/>
    <lineage>
        <taxon>Eukaryota</taxon>
        <taxon>Metazoa</taxon>
        <taxon>Ecdysozoa</taxon>
        <taxon>Arthropoda</taxon>
        <taxon>Hexapoda</taxon>
        <taxon>Insecta</taxon>
        <taxon>Pterygota</taxon>
        <taxon>Neoptera</taxon>
        <taxon>Paraneoptera</taxon>
        <taxon>Hemiptera</taxon>
        <taxon>Auchenorrhyncha</taxon>
        <taxon>Membracoidea</taxon>
        <taxon>Cicadellidae</taxon>
        <taxon>Cicadellinae</taxon>
        <taxon>Cicadellini</taxon>
        <taxon>Graphocephala</taxon>
    </lineage>
</organism>
<dbReference type="AlphaFoldDB" id="A0A1B6LKR4"/>
<dbReference type="EMBL" id="GEBQ01015676">
    <property type="protein sequence ID" value="JAT24301.1"/>
    <property type="molecule type" value="Transcribed_RNA"/>
</dbReference>
<accession>A0A1B6LKR4</accession>
<evidence type="ECO:0000259" key="1">
    <source>
        <dbReference type="Pfam" id="PF24760"/>
    </source>
</evidence>
<proteinExistence type="predicted"/>